<evidence type="ECO:0000313" key="7">
    <source>
        <dbReference type="Proteomes" id="UP000256541"/>
    </source>
</evidence>
<evidence type="ECO:0000256" key="4">
    <source>
        <dbReference type="PIRSR" id="PIRSR601559-51"/>
    </source>
</evidence>
<feature type="binding site" evidence="4">
    <location>
        <position position="24"/>
    </location>
    <ligand>
        <name>Zn(2+)</name>
        <dbReference type="ChEBI" id="CHEBI:29105"/>
        <label>1</label>
    </ligand>
</feature>
<comment type="cofactor">
    <cofactor evidence="4">
        <name>a divalent metal cation</name>
        <dbReference type="ChEBI" id="CHEBI:60240"/>
    </cofactor>
    <text evidence="4">Binds 2 divalent metal cations per subunit.</text>
</comment>
<feature type="binding site" evidence="4">
    <location>
        <position position="205"/>
    </location>
    <ligand>
        <name>Zn(2+)</name>
        <dbReference type="ChEBI" id="CHEBI:29105"/>
        <label>2</label>
    </ligand>
</feature>
<proteinExistence type="inferred from homology"/>
<dbReference type="PROSITE" id="PS51347">
    <property type="entry name" value="PHOSPHOTRIESTERASE_2"/>
    <property type="match status" value="1"/>
</dbReference>
<dbReference type="SUPFAM" id="SSF51556">
    <property type="entry name" value="Metallo-dependent hydrolases"/>
    <property type="match status" value="1"/>
</dbReference>
<comment type="similarity">
    <text evidence="5">Belongs to the metallo-dependent hydrolases superfamily. Phosphotriesterase family.</text>
</comment>
<sequence length="314" mass="33166">MSVIRTVLGDIDPASLGVLDYHEHLFQTSPLLPGDELDDEKRSGGEAGMLVEGGVQAIIDATPTGLGRDAEATARISEATGLTVVHTTGAHHGGHYRSGDALLEMNVRQLIDLFTIDVASGFRLSDGAPAKSPGGAPVRAGLVKAGIRYWSIGTFERRVIEAAAATSLNTGCAVMVHLDFGSATHEVLDLIAAEGVQPDRVVLAHADRNLDSGLHNELAARGAYLGYDGMARHRDAPDSAILECLLRVVKGGGAARLLVGGDVARRTRYIAYGGMPGLSYLPLRFLPRLSDGLDPADYELVTRSNGARLLTLRS</sequence>
<evidence type="ECO:0000256" key="3">
    <source>
        <dbReference type="PIRSR" id="PIRSR601559-50"/>
    </source>
</evidence>
<dbReference type="GO" id="GO:0016787">
    <property type="term" value="F:hydrolase activity"/>
    <property type="evidence" value="ECO:0007669"/>
    <property type="project" value="UniProtKB-KW"/>
</dbReference>
<feature type="binding site" evidence="4">
    <location>
        <position position="177"/>
    </location>
    <ligand>
        <name>Zn(2+)</name>
        <dbReference type="ChEBI" id="CHEBI:29105"/>
        <label>2</label>
    </ligand>
</feature>
<keyword evidence="2" id="KW-0378">Hydrolase</keyword>
<dbReference type="PANTHER" id="PTHR10819">
    <property type="entry name" value="PHOSPHOTRIESTERASE-RELATED"/>
    <property type="match status" value="1"/>
</dbReference>
<comment type="caution">
    <text evidence="6">The sequence shown here is derived from an EMBL/GenBank/DDBJ whole genome shotgun (WGS) entry which is preliminary data.</text>
</comment>
<feature type="binding site" description="via carbamate group" evidence="4">
    <location>
        <position position="144"/>
    </location>
    <ligand>
        <name>Zn(2+)</name>
        <dbReference type="ChEBI" id="CHEBI:29105"/>
        <label>2</label>
    </ligand>
</feature>
<feature type="binding site" evidence="4">
    <location>
        <position position="262"/>
    </location>
    <ligand>
        <name>Zn(2+)</name>
        <dbReference type="ChEBI" id="CHEBI:29105"/>
        <label>1</label>
    </ligand>
</feature>
<gene>
    <name evidence="6" type="ORF">B7R22_14230</name>
</gene>
<feature type="binding site" evidence="4">
    <location>
        <position position="22"/>
    </location>
    <ligand>
        <name>Zn(2+)</name>
        <dbReference type="ChEBI" id="CHEBI:29105"/>
        <label>1</label>
    </ligand>
</feature>
<dbReference type="EMBL" id="NBXB01000037">
    <property type="protein sequence ID" value="RFA13166.1"/>
    <property type="molecule type" value="Genomic_DNA"/>
</dbReference>
<dbReference type="PIRSF" id="PIRSF016839">
    <property type="entry name" value="PhP"/>
    <property type="match status" value="1"/>
</dbReference>
<accession>A0A3E0VTF4</accession>
<evidence type="ECO:0000256" key="1">
    <source>
        <dbReference type="ARBA" id="ARBA00022723"/>
    </source>
</evidence>
<dbReference type="InterPro" id="IPR001559">
    <property type="entry name" value="Phosphotriesterase"/>
</dbReference>
<dbReference type="RefSeq" id="WP_116412402.1">
    <property type="nucleotide sequence ID" value="NZ_NBXB01000037.1"/>
</dbReference>
<dbReference type="Gene3D" id="3.20.20.140">
    <property type="entry name" value="Metal-dependent hydrolases"/>
    <property type="match status" value="1"/>
</dbReference>
<dbReference type="Proteomes" id="UP000256541">
    <property type="component" value="Unassembled WGS sequence"/>
</dbReference>
<dbReference type="InterPro" id="IPR032466">
    <property type="entry name" value="Metal_Hydrolase"/>
</dbReference>
<feature type="modified residue" description="N6-carboxylysine" evidence="3 5">
    <location>
        <position position="144"/>
    </location>
</feature>
<dbReference type="Pfam" id="PF02126">
    <property type="entry name" value="PTE"/>
    <property type="match status" value="1"/>
</dbReference>
<evidence type="ECO:0000313" key="6">
    <source>
        <dbReference type="EMBL" id="RFA13166.1"/>
    </source>
</evidence>
<name>A0A3E0VTF4_9MICO</name>
<dbReference type="GO" id="GO:0008270">
    <property type="term" value="F:zinc ion binding"/>
    <property type="evidence" value="ECO:0007669"/>
    <property type="project" value="InterPro"/>
</dbReference>
<reference evidence="6 7" key="1">
    <citation type="submission" date="2017-04" db="EMBL/GenBank/DDBJ databases">
        <title>Comparative genome analysis of Subtercola boreus.</title>
        <authorList>
            <person name="Cho Y.-J."/>
            <person name="Cho A."/>
            <person name="Kim O.-S."/>
            <person name="Lee J.-I."/>
        </authorList>
    </citation>
    <scope>NUCLEOTIDE SEQUENCE [LARGE SCALE GENOMIC DNA]</scope>
    <source>
        <strain evidence="6 7">P27479</strain>
    </source>
</reference>
<evidence type="ECO:0000256" key="2">
    <source>
        <dbReference type="ARBA" id="ARBA00022801"/>
    </source>
</evidence>
<evidence type="ECO:0000256" key="5">
    <source>
        <dbReference type="PROSITE-ProRule" id="PRU00679"/>
    </source>
</evidence>
<dbReference type="OrthoDB" id="9795018at2"/>
<feature type="binding site" description="via carbamate group" evidence="4">
    <location>
        <position position="144"/>
    </location>
    <ligand>
        <name>Zn(2+)</name>
        <dbReference type="ChEBI" id="CHEBI:29105"/>
        <label>1</label>
    </ligand>
</feature>
<keyword evidence="1 4" id="KW-0479">Metal-binding</keyword>
<organism evidence="6 7">
    <name type="scientific">Subtercola boreus</name>
    <dbReference type="NCBI Taxonomy" id="120213"/>
    <lineage>
        <taxon>Bacteria</taxon>
        <taxon>Bacillati</taxon>
        <taxon>Actinomycetota</taxon>
        <taxon>Actinomycetes</taxon>
        <taxon>Micrococcales</taxon>
        <taxon>Microbacteriaceae</taxon>
        <taxon>Subtercola</taxon>
    </lineage>
</organism>
<dbReference type="PANTHER" id="PTHR10819:SF3">
    <property type="entry name" value="PHOSPHOTRIESTERASE-RELATED PROTEIN"/>
    <property type="match status" value="1"/>
</dbReference>
<dbReference type="AlphaFoldDB" id="A0A3E0VTF4"/>
<protein>
    <submittedName>
        <fullName evidence="6">Aryldialkylphosphatase</fullName>
    </submittedName>
</protein>